<dbReference type="EMBL" id="CYZL01000001">
    <property type="protein sequence ID" value="CUN53801.1"/>
    <property type="molecule type" value="Genomic_DNA"/>
</dbReference>
<protein>
    <submittedName>
        <fullName evidence="3">3'-5' exoribonuclease yhaM</fullName>
        <ecNumber evidence="3">3.1.-.-</ecNumber>
    </submittedName>
</protein>
<dbReference type="GO" id="GO:0016787">
    <property type="term" value="F:hydrolase activity"/>
    <property type="evidence" value="ECO:0007669"/>
    <property type="project" value="UniProtKB-KW"/>
</dbReference>
<dbReference type="PANTHER" id="PTHR37294:SF1">
    <property type="entry name" value="3'-5' EXORIBONUCLEASE YHAM"/>
    <property type="match status" value="1"/>
</dbReference>
<dbReference type="Pfam" id="PF01966">
    <property type="entry name" value="HD"/>
    <property type="match status" value="1"/>
</dbReference>
<accession>A0A173XPI4</accession>
<dbReference type="Gene3D" id="1.10.3210.10">
    <property type="entry name" value="Hypothetical protein af1432"/>
    <property type="match status" value="1"/>
</dbReference>
<evidence type="ECO:0000313" key="4">
    <source>
        <dbReference type="Proteomes" id="UP000095679"/>
    </source>
</evidence>
<organism evidence="3 4">
    <name type="scientific">Anaerobutyricum hallii</name>
    <dbReference type="NCBI Taxonomy" id="39488"/>
    <lineage>
        <taxon>Bacteria</taxon>
        <taxon>Bacillati</taxon>
        <taxon>Bacillota</taxon>
        <taxon>Clostridia</taxon>
        <taxon>Lachnospirales</taxon>
        <taxon>Lachnospiraceae</taxon>
        <taxon>Anaerobutyricum</taxon>
    </lineage>
</organism>
<dbReference type="Proteomes" id="UP000095679">
    <property type="component" value="Unassembled WGS sequence"/>
</dbReference>
<dbReference type="AlphaFoldDB" id="A0A173XPI4"/>
<gene>
    <name evidence="3" type="primary">yhaM_1</name>
    <name evidence="3" type="ORF">ERS852450_00193</name>
</gene>
<dbReference type="RefSeq" id="WP_055297877.1">
    <property type="nucleotide sequence ID" value="NZ_BLYK01000002.1"/>
</dbReference>
<dbReference type="GO" id="GO:0031125">
    <property type="term" value="P:rRNA 3'-end processing"/>
    <property type="evidence" value="ECO:0007669"/>
    <property type="project" value="TreeGrafter"/>
</dbReference>
<sequence length="329" mass="37358">MATFEKLKQFEPGREAKTVLLLLDVTEKVNRNGGSYCHLLLSDGEEQHTATMWDVKKETYAHFVNNLIECVIKSDVYNNTLRFIVTKIVAAPEEFKVENFIISAPIESDKMYKALLDTAANYDGKDSILYKITENIFEKYKEKLLYWAGAKTIHHNCYGGLLYHLYRMTRMGLVLLKVYPLYKDVLITGIILHDIGKLKELKTSPLGAADFTADGNLFGHVFLGLEMFDEAVSEVKKEFDSISEDDAEKIRLVKHLIASHHGKTEYGAIATPAIPEAMVLNYLDLIDSRMDIYEKNKPSEAGTISERIWSLDGYIYSPALSLPENKNQK</sequence>
<dbReference type="InterPro" id="IPR006674">
    <property type="entry name" value="HD_domain"/>
</dbReference>
<evidence type="ECO:0000256" key="1">
    <source>
        <dbReference type="ARBA" id="ARBA00022801"/>
    </source>
</evidence>
<dbReference type="InterPro" id="IPR050798">
    <property type="entry name" value="YhaM_exoribonuc/phosphodiest"/>
</dbReference>
<reference evidence="3 4" key="1">
    <citation type="submission" date="2015-09" db="EMBL/GenBank/DDBJ databases">
        <authorList>
            <consortium name="Pathogen Informatics"/>
        </authorList>
    </citation>
    <scope>NUCLEOTIDE SEQUENCE [LARGE SCALE GENOMIC DNA]</scope>
    <source>
        <strain evidence="3 4">2789STDY5834835</strain>
    </source>
</reference>
<feature type="domain" description="HD" evidence="2">
    <location>
        <begin position="162"/>
        <end position="287"/>
    </location>
</feature>
<evidence type="ECO:0000259" key="2">
    <source>
        <dbReference type="Pfam" id="PF01966"/>
    </source>
</evidence>
<dbReference type="EC" id="3.1.-.-" evidence="3"/>
<proteinExistence type="predicted"/>
<dbReference type="PANTHER" id="PTHR37294">
    <property type="entry name" value="3'-5' EXORIBONUCLEASE YHAM"/>
    <property type="match status" value="1"/>
</dbReference>
<dbReference type="InterPro" id="IPR003607">
    <property type="entry name" value="HD/PDEase_dom"/>
</dbReference>
<dbReference type="SUPFAM" id="SSF109604">
    <property type="entry name" value="HD-domain/PDEase-like"/>
    <property type="match status" value="1"/>
</dbReference>
<dbReference type="CDD" id="cd00077">
    <property type="entry name" value="HDc"/>
    <property type="match status" value="1"/>
</dbReference>
<evidence type="ECO:0000313" key="3">
    <source>
        <dbReference type="EMBL" id="CUN53801.1"/>
    </source>
</evidence>
<name>A0A173XPI4_9FIRM</name>
<keyword evidence="1 3" id="KW-0378">Hydrolase</keyword>